<evidence type="ECO:0008006" key="4">
    <source>
        <dbReference type="Google" id="ProtNLM"/>
    </source>
</evidence>
<reference evidence="2 3" key="1">
    <citation type="submission" date="2016-01" db="EMBL/GenBank/DDBJ databases">
        <authorList>
            <person name="Oliw E.H."/>
        </authorList>
    </citation>
    <scope>NUCLEOTIDE SEQUENCE [LARGE SCALE GENOMIC DNA]</scope>
    <source>
        <strain evidence="2">LMG 22029</strain>
    </source>
</reference>
<dbReference type="InterPro" id="IPR021527">
    <property type="entry name" value="DUF2795"/>
</dbReference>
<organism evidence="2 3">
    <name type="scientific">Caballeronia sordidicola</name>
    <name type="common">Burkholderia sordidicola</name>
    <dbReference type="NCBI Taxonomy" id="196367"/>
    <lineage>
        <taxon>Bacteria</taxon>
        <taxon>Pseudomonadati</taxon>
        <taxon>Pseudomonadota</taxon>
        <taxon>Betaproteobacteria</taxon>
        <taxon>Burkholderiales</taxon>
        <taxon>Burkholderiaceae</taxon>
        <taxon>Caballeronia</taxon>
    </lineage>
</organism>
<dbReference type="EMBL" id="FCOC02000015">
    <property type="protein sequence ID" value="SAL40830.1"/>
    <property type="molecule type" value="Genomic_DNA"/>
</dbReference>
<dbReference type="OrthoDB" id="6161020at2"/>
<dbReference type="Pfam" id="PF11387">
    <property type="entry name" value="DUF2795"/>
    <property type="match status" value="1"/>
</dbReference>
<dbReference type="AlphaFoldDB" id="A0A158HAR4"/>
<proteinExistence type="predicted"/>
<sequence length="77" mass="8676">MAQHPAHAQNHRHPDEPRPDDVERALKGVEFPANKEHVLRVAKQNGADGEVIAILEKINDHHFDSTAAILREVTRTE</sequence>
<protein>
    <recommendedName>
        <fullName evidence="4">DUF2795 domain-containing protein</fullName>
    </recommendedName>
</protein>
<evidence type="ECO:0000256" key="1">
    <source>
        <dbReference type="SAM" id="MobiDB-lite"/>
    </source>
</evidence>
<name>A0A158HAR4_CABSO</name>
<dbReference type="Proteomes" id="UP000054893">
    <property type="component" value="Unassembled WGS sequence"/>
</dbReference>
<feature type="compositionally biased region" description="Basic and acidic residues" evidence="1">
    <location>
        <begin position="12"/>
        <end position="25"/>
    </location>
</feature>
<feature type="region of interest" description="Disordered" evidence="1">
    <location>
        <begin position="1"/>
        <end position="25"/>
    </location>
</feature>
<gene>
    <name evidence="2" type="ORF">AWB64_04333</name>
</gene>
<evidence type="ECO:0000313" key="3">
    <source>
        <dbReference type="Proteomes" id="UP000054893"/>
    </source>
</evidence>
<accession>A0A158HAR4</accession>
<dbReference type="RefSeq" id="WP_060857428.1">
    <property type="nucleotide sequence ID" value="NZ_FCOC02000015.1"/>
</dbReference>
<evidence type="ECO:0000313" key="2">
    <source>
        <dbReference type="EMBL" id="SAL40830.1"/>
    </source>
</evidence>